<dbReference type="EMBL" id="SNRW01018022">
    <property type="protein sequence ID" value="KAA6367742.1"/>
    <property type="molecule type" value="Genomic_DNA"/>
</dbReference>
<comment type="caution">
    <text evidence="1">The sequence shown here is derived from an EMBL/GenBank/DDBJ whole genome shotgun (WGS) entry which is preliminary data.</text>
</comment>
<evidence type="ECO:0000313" key="2">
    <source>
        <dbReference type="Proteomes" id="UP000324800"/>
    </source>
</evidence>
<organism evidence="1 2">
    <name type="scientific">Streblomastix strix</name>
    <dbReference type="NCBI Taxonomy" id="222440"/>
    <lineage>
        <taxon>Eukaryota</taxon>
        <taxon>Metamonada</taxon>
        <taxon>Preaxostyla</taxon>
        <taxon>Oxymonadida</taxon>
        <taxon>Streblomastigidae</taxon>
        <taxon>Streblomastix</taxon>
    </lineage>
</organism>
<feature type="non-terminal residue" evidence="1">
    <location>
        <position position="135"/>
    </location>
</feature>
<proteinExistence type="predicted"/>
<dbReference type="Proteomes" id="UP000324800">
    <property type="component" value="Unassembled WGS sequence"/>
</dbReference>
<dbReference type="AlphaFoldDB" id="A0A5J4UD00"/>
<sequence length="135" mass="15861">MFVIAISTASLIGEKQNNEIYWGLHHIYWFLKELHKGRNNVYFDYYPSFPPQPLLAKICIEQIEEEGGNEEAETYSINNEYAKGYYYIKEQAEAVKRLILNYFINRSNPRPRCLFRSGYPHAVIQLANASIQTYI</sequence>
<evidence type="ECO:0000313" key="1">
    <source>
        <dbReference type="EMBL" id="KAA6367742.1"/>
    </source>
</evidence>
<name>A0A5J4UD00_9EUKA</name>
<gene>
    <name evidence="1" type="ORF">EZS28_036731</name>
</gene>
<reference evidence="1 2" key="1">
    <citation type="submission" date="2019-03" db="EMBL/GenBank/DDBJ databases">
        <title>Single cell metagenomics reveals metabolic interactions within the superorganism composed of flagellate Streblomastix strix and complex community of Bacteroidetes bacteria on its surface.</title>
        <authorList>
            <person name="Treitli S.C."/>
            <person name="Kolisko M."/>
            <person name="Husnik F."/>
            <person name="Keeling P."/>
            <person name="Hampl V."/>
        </authorList>
    </citation>
    <scope>NUCLEOTIDE SEQUENCE [LARGE SCALE GENOMIC DNA]</scope>
    <source>
        <strain evidence="1">ST1C</strain>
    </source>
</reference>
<protein>
    <submittedName>
        <fullName evidence="1">Uncharacterized protein</fullName>
    </submittedName>
</protein>
<accession>A0A5J4UD00</accession>